<comment type="subunit">
    <text evidence="3">The glycine cleavage system is composed of four proteins: P, T, L and H.</text>
</comment>
<dbReference type="PANTHER" id="PTHR11715">
    <property type="entry name" value="GLYCINE CLEAVAGE SYSTEM H PROTEIN"/>
    <property type="match status" value="1"/>
</dbReference>
<accession>A0A1G4Q8N0</accession>
<dbReference type="SUPFAM" id="SSF51230">
    <property type="entry name" value="Single hybrid motif"/>
    <property type="match status" value="1"/>
</dbReference>
<dbReference type="GO" id="GO:0005960">
    <property type="term" value="C:glycine cleavage complex"/>
    <property type="evidence" value="ECO:0007669"/>
    <property type="project" value="InterPro"/>
</dbReference>
<dbReference type="InterPro" id="IPR002930">
    <property type="entry name" value="GCV_H"/>
</dbReference>
<evidence type="ECO:0000313" key="6">
    <source>
        <dbReference type="EMBL" id="SCW40795.1"/>
    </source>
</evidence>
<protein>
    <recommendedName>
        <fullName evidence="3">Glycine cleavage system H protein</fullName>
    </recommendedName>
</protein>
<organism evidence="6 7">
    <name type="scientific">Asticcacaulis taihuensis</name>
    <dbReference type="NCBI Taxonomy" id="260084"/>
    <lineage>
        <taxon>Bacteria</taxon>
        <taxon>Pseudomonadati</taxon>
        <taxon>Pseudomonadota</taxon>
        <taxon>Alphaproteobacteria</taxon>
        <taxon>Caulobacterales</taxon>
        <taxon>Caulobacteraceae</taxon>
        <taxon>Asticcacaulis</taxon>
    </lineage>
</organism>
<evidence type="ECO:0000259" key="5">
    <source>
        <dbReference type="PROSITE" id="PS50968"/>
    </source>
</evidence>
<comment type="function">
    <text evidence="3">The glycine cleavage system catalyzes the degradation of glycine. The H protein shuttles the methylamine group of glycine from the P protein to the T protein.</text>
</comment>
<dbReference type="GO" id="GO:0019464">
    <property type="term" value="P:glycine decarboxylation via glycine cleavage system"/>
    <property type="evidence" value="ECO:0007669"/>
    <property type="project" value="UniProtKB-UniRule"/>
</dbReference>
<dbReference type="STRING" id="260084.SAMN02927928_1001"/>
<dbReference type="RefSeq" id="WP_090644371.1">
    <property type="nucleotide sequence ID" value="NZ_CBCRYE010000001.1"/>
</dbReference>
<dbReference type="NCBIfam" id="TIGR00527">
    <property type="entry name" value="gcvH"/>
    <property type="match status" value="1"/>
</dbReference>
<feature type="domain" description="Lipoyl-binding" evidence="5">
    <location>
        <begin position="20"/>
        <end position="102"/>
    </location>
</feature>
<gene>
    <name evidence="3" type="primary">gcvH</name>
    <name evidence="6" type="ORF">SAMN02927928_1001</name>
</gene>
<dbReference type="GO" id="GO:0005737">
    <property type="term" value="C:cytoplasm"/>
    <property type="evidence" value="ECO:0007669"/>
    <property type="project" value="TreeGrafter"/>
</dbReference>
<dbReference type="CDD" id="cd06848">
    <property type="entry name" value="GCS_H"/>
    <property type="match status" value="1"/>
</dbReference>
<evidence type="ECO:0000256" key="3">
    <source>
        <dbReference type="HAMAP-Rule" id="MF_00272"/>
    </source>
</evidence>
<dbReference type="NCBIfam" id="NF002270">
    <property type="entry name" value="PRK01202.1"/>
    <property type="match status" value="1"/>
</dbReference>
<dbReference type="HAMAP" id="MF_00272">
    <property type="entry name" value="GcvH"/>
    <property type="match status" value="1"/>
</dbReference>
<dbReference type="InterPro" id="IPR033753">
    <property type="entry name" value="GCV_H/Fam206"/>
</dbReference>
<dbReference type="Pfam" id="PF01597">
    <property type="entry name" value="GCV_H"/>
    <property type="match status" value="1"/>
</dbReference>
<dbReference type="PANTHER" id="PTHR11715:SF3">
    <property type="entry name" value="GLYCINE CLEAVAGE SYSTEM H PROTEIN-RELATED"/>
    <property type="match status" value="1"/>
</dbReference>
<dbReference type="InterPro" id="IPR003016">
    <property type="entry name" value="2-oxoA_DH_lipoyl-BS"/>
</dbReference>
<proteinExistence type="inferred from homology"/>
<dbReference type="OrthoDB" id="9796712at2"/>
<dbReference type="InterPro" id="IPR011053">
    <property type="entry name" value="Single_hybrid_motif"/>
</dbReference>
<dbReference type="EMBL" id="FMTS01000001">
    <property type="protein sequence ID" value="SCW40795.1"/>
    <property type="molecule type" value="Genomic_DNA"/>
</dbReference>
<evidence type="ECO:0000256" key="2">
    <source>
        <dbReference type="ARBA" id="ARBA00022823"/>
    </source>
</evidence>
<dbReference type="AlphaFoldDB" id="A0A1G4Q8N0"/>
<evidence type="ECO:0000256" key="4">
    <source>
        <dbReference type="PIRSR" id="PIRSR617453-50"/>
    </source>
</evidence>
<feature type="modified residue" description="N6-lipoyllysine" evidence="3 4">
    <location>
        <position position="61"/>
    </location>
</feature>
<dbReference type="PROSITE" id="PS50968">
    <property type="entry name" value="BIOTINYL_LIPOYL"/>
    <property type="match status" value="1"/>
</dbReference>
<sequence>MKFTKDHEWVNVTPESGGNEAFVGITAYAAEALGDVVFVEVPEVGKVLKKGDSFAVVESVKAASDVYAPVSGEVIEANDLLSSAPETINAVPEAGGWIAKIKLADASELDGLMDRAAYEAYLATL</sequence>
<keyword evidence="2 3" id="KW-0450">Lipoyl</keyword>
<dbReference type="Proteomes" id="UP000199150">
    <property type="component" value="Unassembled WGS sequence"/>
</dbReference>
<dbReference type="PROSITE" id="PS00189">
    <property type="entry name" value="LIPOYL"/>
    <property type="match status" value="1"/>
</dbReference>
<evidence type="ECO:0000256" key="1">
    <source>
        <dbReference type="ARBA" id="ARBA00009249"/>
    </source>
</evidence>
<dbReference type="InterPro" id="IPR000089">
    <property type="entry name" value="Biotin_lipoyl"/>
</dbReference>
<keyword evidence="7" id="KW-1185">Reference proteome</keyword>
<comment type="cofactor">
    <cofactor evidence="3">
        <name>(R)-lipoate</name>
        <dbReference type="ChEBI" id="CHEBI:83088"/>
    </cofactor>
    <text evidence="3">Binds 1 lipoyl cofactor covalently.</text>
</comment>
<dbReference type="InterPro" id="IPR017453">
    <property type="entry name" value="GCV_H_sub"/>
</dbReference>
<reference evidence="7" key="1">
    <citation type="submission" date="2016-10" db="EMBL/GenBank/DDBJ databases">
        <authorList>
            <person name="Varghese N."/>
            <person name="Submissions S."/>
        </authorList>
    </citation>
    <scope>NUCLEOTIDE SEQUENCE [LARGE SCALE GENOMIC DNA]</scope>
    <source>
        <strain evidence="7">CGMCC 1.3431</strain>
    </source>
</reference>
<dbReference type="GO" id="GO:0009249">
    <property type="term" value="P:protein lipoylation"/>
    <property type="evidence" value="ECO:0007669"/>
    <property type="project" value="TreeGrafter"/>
</dbReference>
<dbReference type="Gene3D" id="2.40.50.100">
    <property type="match status" value="1"/>
</dbReference>
<name>A0A1G4Q8N0_9CAUL</name>
<evidence type="ECO:0000313" key="7">
    <source>
        <dbReference type="Proteomes" id="UP000199150"/>
    </source>
</evidence>
<comment type="similarity">
    <text evidence="1 3">Belongs to the GcvH family.</text>
</comment>